<feature type="coiled-coil region" evidence="1">
    <location>
        <begin position="34"/>
        <end position="75"/>
    </location>
</feature>
<keyword evidence="3" id="KW-1185">Reference proteome</keyword>
<name>A0A1B7JR87_9GAMM</name>
<comment type="caution">
    <text evidence="2">The sequence shown here is derived from an EMBL/GenBank/DDBJ whole genome shotgun (WGS) entry which is preliminary data.</text>
</comment>
<proteinExistence type="predicted"/>
<gene>
    <name evidence="2" type="ORF">M998_2578</name>
</gene>
<dbReference type="AlphaFoldDB" id="A0A1B7JR87"/>
<evidence type="ECO:0000313" key="3">
    <source>
        <dbReference type="Proteomes" id="UP000078224"/>
    </source>
</evidence>
<sequence>MQPIFIGLIQIGINMKKFTVSAIAMALIAVFPTVSQAETDLSKIEARLQALEKRAEQAELRAAAAEHKAQQLEQIMASKNVSTQVTQSALSPKSEPLKTSKPAVGVQYNHEYGELKLYGDVEFNMDAASRKGQITSIRTALGKDKEPNKSDNWDINGRILIGLDGKHTKDNGNYAGFTVQPLADMTGKMNLDDAAFYFGQQNHWEAKIGRYEAYDMFPLGQDTFIQYSGNTANDLYGDGFGYIYMMKEGRGRSGDGGSVQLSKSLDDWYFEINALVEDGTSLFDSDTYHGYQLDNKKNVIYLRPVIAWQPNAFKIAAAMESQVINNAYGGAVDGKWQDMSKRNGYGMTLGWNTLEKDPDNGLQLTLSTAYLDATSEKDLSVGGYGLWRKLQLGYIFAHNDIKDFNIDNISADSNSVLNRVPGKYDIHTVYTSYELPKILDLDNYKIYLGAYYSRINADNQNMVSGHDDDRYGFRARFKYFF</sequence>
<dbReference type="PATRIC" id="fig|1354272.4.peg.2624"/>
<reference evidence="2 3" key="1">
    <citation type="submission" date="2016-04" db="EMBL/GenBank/DDBJ databases">
        <title>ATOL: Assembling a taxonomically balanced genome-scale reconstruction of the evolutionary history of the Enterobacteriaceae.</title>
        <authorList>
            <person name="Plunkett G.III."/>
            <person name="Neeno-Eckwall E.C."/>
            <person name="Glasner J.D."/>
            <person name="Perna N.T."/>
        </authorList>
    </citation>
    <scope>NUCLEOTIDE SEQUENCE [LARGE SCALE GENOMIC DNA]</scope>
    <source>
        <strain evidence="2 3">ATCC 35613</strain>
    </source>
</reference>
<dbReference type="SUPFAM" id="SSF57997">
    <property type="entry name" value="Tropomyosin"/>
    <property type="match status" value="1"/>
</dbReference>
<accession>A0A1B7JR87</accession>
<protein>
    <submittedName>
        <fullName evidence="2">Putative glycoporin</fullName>
    </submittedName>
</protein>
<organism evidence="2 3">
    <name type="scientific">Providencia heimbachae ATCC 35613</name>
    <dbReference type="NCBI Taxonomy" id="1354272"/>
    <lineage>
        <taxon>Bacteria</taxon>
        <taxon>Pseudomonadati</taxon>
        <taxon>Pseudomonadota</taxon>
        <taxon>Gammaproteobacteria</taxon>
        <taxon>Enterobacterales</taxon>
        <taxon>Morganellaceae</taxon>
        <taxon>Providencia</taxon>
    </lineage>
</organism>
<dbReference type="EMBL" id="LXEW01000037">
    <property type="protein sequence ID" value="OAT50416.1"/>
    <property type="molecule type" value="Genomic_DNA"/>
</dbReference>
<dbReference type="Proteomes" id="UP000078224">
    <property type="component" value="Unassembled WGS sequence"/>
</dbReference>
<dbReference type="SUPFAM" id="SSF56935">
    <property type="entry name" value="Porins"/>
    <property type="match status" value="1"/>
</dbReference>
<dbReference type="InterPro" id="IPR016963">
    <property type="entry name" value="Glycoporin_RafY"/>
</dbReference>
<keyword evidence="1" id="KW-0175">Coiled coil</keyword>
<dbReference type="Pfam" id="PF16966">
    <property type="entry name" value="Porin_8"/>
    <property type="match status" value="1"/>
</dbReference>
<evidence type="ECO:0000313" key="2">
    <source>
        <dbReference type="EMBL" id="OAT50416.1"/>
    </source>
</evidence>
<evidence type="ECO:0000256" key="1">
    <source>
        <dbReference type="SAM" id="Coils"/>
    </source>
</evidence>